<sequence length="416" mass="44002">MGMNGGPALHHADEGTSEEAWGSEALLKNRPALDLSGVSHLVVVAAHPADETIMAGGLIAEAHRLGLRVDVVVAEALRPVAPSSGLHSPGLGDGDGAESHDALVRLLVDLVGTRGEETLMASPWRGDGHPEHEAAALAAASAAWRTGAGLLECPIAFRHGGTPSAPLPAGPCLFLSGHARRARAAAMQAHHSQVKPLNGAPDDASVRSTHLLPHFDGGVELYFDAAAGEVNPFDALHSEHPDPWQVRSSWYEARKRSMTLAALPRPRYRRAVELGCSVGALTSELAGRADHVLAVDESAAALRSAAAALADLPHVQTKRLRVPEELDAVDADLVVISEVGYFLSPLRLRDLARRVADSGCGTVLACHWRHEIVGWPLDGPAVHTILRETLRMPSVVRVEDVDFVLEVFSTDAGARA</sequence>
<name>A0A3M0G1P8_9ACTN</name>
<dbReference type="Pfam" id="PF05401">
    <property type="entry name" value="NodS"/>
    <property type="match status" value="1"/>
</dbReference>
<evidence type="ECO:0000256" key="1">
    <source>
        <dbReference type="SAM" id="MobiDB-lite"/>
    </source>
</evidence>
<dbReference type="InterPro" id="IPR029063">
    <property type="entry name" value="SAM-dependent_MTases_sf"/>
</dbReference>
<proteinExistence type="predicted"/>
<feature type="region of interest" description="Disordered" evidence="1">
    <location>
        <begin position="1"/>
        <end position="21"/>
    </location>
</feature>
<dbReference type="InterPro" id="IPR008715">
    <property type="entry name" value="SAM-MeTfrase_NodS-like"/>
</dbReference>
<comment type="caution">
    <text evidence="2">The sequence shown here is derived from an EMBL/GenBank/DDBJ whole genome shotgun (WGS) entry which is preliminary data.</text>
</comment>
<gene>
    <name evidence="2" type="ORF">EAX62_12425</name>
</gene>
<evidence type="ECO:0000313" key="2">
    <source>
        <dbReference type="EMBL" id="RMB58910.1"/>
    </source>
</evidence>
<organism evidence="2 3">
    <name type="scientific">Tessaracoccus antarcticus</name>
    <dbReference type="NCBI Taxonomy" id="2479848"/>
    <lineage>
        <taxon>Bacteria</taxon>
        <taxon>Bacillati</taxon>
        <taxon>Actinomycetota</taxon>
        <taxon>Actinomycetes</taxon>
        <taxon>Propionibacteriales</taxon>
        <taxon>Propionibacteriaceae</taxon>
        <taxon>Tessaracoccus</taxon>
    </lineage>
</organism>
<dbReference type="SUPFAM" id="SSF102588">
    <property type="entry name" value="LmbE-like"/>
    <property type="match status" value="1"/>
</dbReference>
<protein>
    <recommendedName>
        <fullName evidence="4">Methyltransferase domain-containing protein</fullName>
    </recommendedName>
</protein>
<dbReference type="Proteomes" id="UP000275256">
    <property type="component" value="Unassembled WGS sequence"/>
</dbReference>
<dbReference type="RefSeq" id="WP_121902029.1">
    <property type="nucleotide sequence ID" value="NZ_REFW01000003.1"/>
</dbReference>
<dbReference type="EMBL" id="REFW01000003">
    <property type="protein sequence ID" value="RMB58910.1"/>
    <property type="molecule type" value="Genomic_DNA"/>
</dbReference>
<reference evidence="2 3" key="1">
    <citation type="submission" date="2018-10" db="EMBL/GenBank/DDBJ databases">
        <title>Tessaracoccus antarcticuss sp. nov., isolated from sediment.</title>
        <authorList>
            <person name="Zhou L.Y."/>
            <person name="Du Z.J."/>
        </authorList>
    </citation>
    <scope>NUCLEOTIDE SEQUENCE [LARGE SCALE GENOMIC DNA]</scope>
    <source>
        <strain evidence="2 3">JDX10</strain>
    </source>
</reference>
<dbReference type="InterPro" id="IPR024078">
    <property type="entry name" value="LmbE-like_dom_sf"/>
</dbReference>
<dbReference type="Gene3D" id="3.40.50.10320">
    <property type="entry name" value="LmbE-like"/>
    <property type="match status" value="2"/>
</dbReference>
<dbReference type="OrthoDB" id="116799at2"/>
<dbReference type="SUPFAM" id="SSF53335">
    <property type="entry name" value="S-adenosyl-L-methionine-dependent methyltransferases"/>
    <property type="match status" value="1"/>
</dbReference>
<dbReference type="GO" id="GO:0009312">
    <property type="term" value="P:oligosaccharide biosynthetic process"/>
    <property type="evidence" value="ECO:0007669"/>
    <property type="project" value="InterPro"/>
</dbReference>
<dbReference type="GO" id="GO:0008757">
    <property type="term" value="F:S-adenosylmethionine-dependent methyltransferase activity"/>
    <property type="evidence" value="ECO:0007669"/>
    <property type="project" value="InterPro"/>
</dbReference>
<evidence type="ECO:0008006" key="4">
    <source>
        <dbReference type="Google" id="ProtNLM"/>
    </source>
</evidence>
<evidence type="ECO:0000313" key="3">
    <source>
        <dbReference type="Proteomes" id="UP000275256"/>
    </source>
</evidence>
<keyword evidence="3" id="KW-1185">Reference proteome</keyword>
<dbReference type="AlphaFoldDB" id="A0A3M0G1P8"/>
<accession>A0A3M0G1P8</accession>
<dbReference type="Gene3D" id="3.40.50.150">
    <property type="entry name" value="Vaccinia Virus protein VP39"/>
    <property type="match status" value="1"/>
</dbReference>